<keyword evidence="2" id="KW-1133">Transmembrane helix</keyword>
<keyword evidence="2" id="KW-0472">Membrane</keyword>
<dbReference type="PROSITE" id="PS50902">
    <property type="entry name" value="FLAVODOXIN_LIKE"/>
    <property type="match status" value="1"/>
</dbReference>
<dbReference type="PANTHER" id="PTHR19384:SF17">
    <property type="entry name" value="NADPH--CYTOCHROME P450 REDUCTASE"/>
    <property type="match status" value="1"/>
</dbReference>
<dbReference type="Pfam" id="PF00258">
    <property type="entry name" value="Flavodoxin_1"/>
    <property type="match status" value="1"/>
</dbReference>
<dbReference type="Gene3D" id="3.40.50.360">
    <property type="match status" value="1"/>
</dbReference>
<protein>
    <recommendedName>
        <fullName evidence="3">Flavodoxin-like domain-containing protein</fullName>
    </recommendedName>
</protein>
<dbReference type="Proteomes" id="UP001165060">
    <property type="component" value="Unassembled WGS sequence"/>
</dbReference>
<feature type="transmembrane region" description="Helical" evidence="2">
    <location>
        <begin position="250"/>
        <end position="266"/>
    </location>
</feature>
<dbReference type="InterPro" id="IPR001094">
    <property type="entry name" value="Flavdoxin-like"/>
</dbReference>
<evidence type="ECO:0000256" key="2">
    <source>
        <dbReference type="SAM" id="Phobius"/>
    </source>
</evidence>
<dbReference type="PANTHER" id="PTHR19384">
    <property type="entry name" value="NITRIC OXIDE SYNTHASE-RELATED"/>
    <property type="match status" value="1"/>
</dbReference>
<dbReference type="InterPro" id="IPR029039">
    <property type="entry name" value="Flavoprotein-like_sf"/>
</dbReference>
<sequence>MESIAILYASQTGNSESSAEQLHSALSASHPYLRLSISRLDDWVLSTTPSSAFPDYLLVISSSYGVGQPPLGGEIYRAVLDHLAAPPPGTPAPPVFEGVPFSLLGHGSRSYPTFFRNPRALAVGMKALGARLVATSSCEPASASSLLSPGCPGVGVADASGETADDEEAVRLWIEEVKAKLPAVEAMYASESPSAAAERRSKSARNRSLLLRAAEALMPEEVAAKREDLVSAGVLQGGGGGGADVGTCRFIVVPLVLGAVAVALGVRMRGVM</sequence>
<accession>A0ABQ6MUL5</accession>
<keyword evidence="1" id="KW-0285">Flavoprotein</keyword>
<proteinExistence type="predicted"/>
<gene>
    <name evidence="4" type="ORF">TeGR_g8503</name>
</gene>
<evidence type="ECO:0000313" key="5">
    <source>
        <dbReference type="Proteomes" id="UP001165060"/>
    </source>
</evidence>
<dbReference type="SUPFAM" id="SSF52218">
    <property type="entry name" value="Flavoproteins"/>
    <property type="match status" value="1"/>
</dbReference>
<dbReference type="InterPro" id="IPR008254">
    <property type="entry name" value="Flavodoxin/NO_synth"/>
</dbReference>
<reference evidence="4 5" key="1">
    <citation type="journal article" date="2023" name="Commun. Biol.">
        <title>Genome analysis of Parmales, the sister group of diatoms, reveals the evolutionary specialization of diatoms from phago-mixotrophs to photoautotrophs.</title>
        <authorList>
            <person name="Ban H."/>
            <person name="Sato S."/>
            <person name="Yoshikawa S."/>
            <person name="Yamada K."/>
            <person name="Nakamura Y."/>
            <person name="Ichinomiya M."/>
            <person name="Sato N."/>
            <person name="Blanc-Mathieu R."/>
            <person name="Endo H."/>
            <person name="Kuwata A."/>
            <person name="Ogata H."/>
        </authorList>
    </citation>
    <scope>NUCLEOTIDE SEQUENCE [LARGE SCALE GENOMIC DNA]</scope>
</reference>
<dbReference type="EMBL" id="BRYB01003212">
    <property type="protein sequence ID" value="GMI32758.1"/>
    <property type="molecule type" value="Genomic_DNA"/>
</dbReference>
<comment type="caution">
    <text evidence="4">The sequence shown here is derived from an EMBL/GenBank/DDBJ whole genome shotgun (WGS) entry which is preliminary data.</text>
</comment>
<name>A0ABQ6MUL5_9STRA</name>
<organism evidence="4 5">
    <name type="scientific">Tetraparma gracilis</name>
    <dbReference type="NCBI Taxonomy" id="2962635"/>
    <lineage>
        <taxon>Eukaryota</taxon>
        <taxon>Sar</taxon>
        <taxon>Stramenopiles</taxon>
        <taxon>Ochrophyta</taxon>
        <taxon>Bolidophyceae</taxon>
        <taxon>Parmales</taxon>
        <taxon>Triparmaceae</taxon>
        <taxon>Tetraparma</taxon>
    </lineage>
</organism>
<keyword evidence="2" id="KW-0812">Transmembrane</keyword>
<evidence type="ECO:0000313" key="4">
    <source>
        <dbReference type="EMBL" id="GMI32758.1"/>
    </source>
</evidence>
<keyword evidence="5" id="KW-1185">Reference proteome</keyword>
<dbReference type="PRINTS" id="PR00369">
    <property type="entry name" value="FLAVODOXIN"/>
</dbReference>
<evidence type="ECO:0000256" key="1">
    <source>
        <dbReference type="ARBA" id="ARBA00022630"/>
    </source>
</evidence>
<feature type="domain" description="Flavodoxin-like" evidence="3">
    <location>
        <begin position="4"/>
        <end position="178"/>
    </location>
</feature>
<evidence type="ECO:0000259" key="3">
    <source>
        <dbReference type="PROSITE" id="PS50902"/>
    </source>
</evidence>